<feature type="non-terminal residue" evidence="9">
    <location>
        <position position="542"/>
    </location>
</feature>
<sequence>MENPEAPAQVKRLENQNQDDDVETRKEGDSMASRSLDTHSTTKDDQSENQTANTTEPDPTVLTGAKLYILFAGIFSSVFLMSLNGSIVSTYTFMTFLSISFLGSLICSVSVSSHMFIVGRAVQGIGGAGLLSGAFMVIAATVPKDKRAAFIGVGVGISTIGSVIGPLIGGALTQHASWRWCFYINLPAGGFVFIILACLSIPEQIEKKPVRSNIKEIFAELDLIGFILFAPACIMFLLALTWGGNEYPWNSSTIIGLFCGAFVTFVIFGIWQVHRGAKAMIPPQIARIQLVVFGCFTSAFQMGALSLLSYYLPLWFQVVKNASPTMSGVMILPTAISQCFGAVLAGRFVQFIGYVTPWALIGSMLTAVGAGLITTFTLSTGAGAWIGYQILIGTGRGSVLQMPITAIQSLLPAKDVSIATAQVFFCQYLGASVFLSVGQTIFTNSLRSALKTYAPDVDAEYIINVGARAVRSSVSSTDLPEVLHAYNHALINTFRSTFPLVDHVLHSARVLDWVGGSFPKRKEKKSKAKSVTILQKPMVLSN</sequence>
<evidence type="ECO:0000256" key="7">
    <source>
        <dbReference type="SAM" id="Phobius"/>
    </source>
</evidence>
<dbReference type="InterPro" id="IPR020846">
    <property type="entry name" value="MFS_dom"/>
</dbReference>
<dbReference type="GO" id="GO:0022857">
    <property type="term" value="F:transmembrane transporter activity"/>
    <property type="evidence" value="ECO:0007669"/>
    <property type="project" value="InterPro"/>
</dbReference>
<dbReference type="InterPro" id="IPR011701">
    <property type="entry name" value="MFS"/>
</dbReference>
<evidence type="ECO:0000256" key="5">
    <source>
        <dbReference type="ARBA" id="ARBA00023136"/>
    </source>
</evidence>
<evidence type="ECO:0000259" key="8">
    <source>
        <dbReference type="PROSITE" id="PS50850"/>
    </source>
</evidence>
<evidence type="ECO:0000313" key="9">
    <source>
        <dbReference type="EMBL" id="RFU34088.1"/>
    </source>
</evidence>
<evidence type="ECO:0000256" key="4">
    <source>
        <dbReference type="ARBA" id="ARBA00022989"/>
    </source>
</evidence>
<dbReference type="PANTHER" id="PTHR23501">
    <property type="entry name" value="MAJOR FACILITATOR SUPERFAMILY"/>
    <property type="match status" value="1"/>
</dbReference>
<comment type="subcellular location">
    <subcellularLocation>
        <location evidence="1">Membrane</location>
        <topology evidence="1">Multi-pass membrane protein</topology>
    </subcellularLocation>
</comment>
<feature type="transmembrane region" description="Helical" evidence="7">
    <location>
        <begin position="182"/>
        <end position="202"/>
    </location>
</feature>
<feature type="transmembrane region" description="Helical" evidence="7">
    <location>
        <begin position="358"/>
        <end position="388"/>
    </location>
</feature>
<feature type="compositionally biased region" description="Polar residues" evidence="6">
    <location>
        <begin position="48"/>
        <end position="57"/>
    </location>
</feature>
<dbReference type="OMA" id="IGYVTPW"/>
<protein>
    <recommendedName>
        <fullName evidence="8">Major facilitator superfamily (MFS) profile domain-containing protein</fullName>
    </recommendedName>
</protein>
<keyword evidence="5 7" id="KW-0472">Membrane</keyword>
<dbReference type="EMBL" id="NCSJ02000025">
    <property type="protein sequence ID" value="RFU34088.1"/>
    <property type="molecule type" value="Genomic_DNA"/>
</dbReference>
<dbReference type="PANTHER" id="PTHR23501:SF193">
    <property type="entry name" value="MULTIDRUG TRANSPORTER, PUTATIVE (AFU_ORTHOLOGUE AFUA_8G00940)-RELATED"/>
    <property type="match status" value="1"/>
</dbReference>
<evidence type="ECO:0000313" key="10">
    <source>
        <dbReference type="Proteomes" id="UP000258309"/>
    </source>
</evidence>
<evidence type="ECO:0000256" key="2">
    <source>
        <dbReference type="ARBA" id="ARBA00007520"/>
    </source>
</evidence>
<organism evidence="9 10">
    <name type="scientific">Scytalidium lignicola</name>
    <name type="common">Hyphomycete</name>
    <dbReference type="NCBI Taxonomy" id="5539"/>
    <lineage>
        <taxon>Eukaryota</taxon>
        <taxon>Fungi</taxon>
        <taxon>Dikarya</taxon>
        <taxon>Ascomycota</taxon>
        <taxon>Pezizomycotina</taxon>
        <taxon>Leotiomycetes</taxon>
        <taxon>Leotiomycetes incertae sedis</taxon>
        <taxon>Scytalidium</taxon>
    </lineage>
</organism>
<comment type="similarity">
    <text evidence="2">Belongs to the major facilitator superfamily. TCR/Tet family.</text>
</comment>
<dbReference type="PROSITE" id="PS50850">
    <property type="entry name" value="MFS"/>
    <property type="match status" value="1"/>
</dbReference>
<evidence type="ECO:0000256" key="6">
    <source>
        <dbReference type="SAM" id="MobiDB-lite"/>
    </source>
</evidence>
<keyword evidence="4 7" id="KW-1133">Transmembrane helix</keyword>
<evidence type="ECO:0000256" key="3">
    <source>
        <dbReference type="ARBA" id="ARBA00022692"/>
    </source>
</evidence>
<feature type="transmembrane region" description="Helical" evidence="7">
    <location>
        <begin position="223"/>
        <end position="242"/>
    </location>
</feature>
<dbReference type="AlphaFoldDB" id="A0A3E2HL14"/>
<dbReference type="GO" id="GO:0005886">
    <property type="term" value="C:plasma membrane"/>
    <property type="evidence" value="ECO:0007669"/>
    <property type="project" value="TreeGrafter"/>
</dbReference>
<dbReference type="Pfam" id="PF07690">
    <property type="entry name" value="MFS_1"/>
    <property type="match status" value="1"/>
</dbReference>
<dbReference type="FunFam" id="1.20.1250.20:FF:000196">
    <property type="entry name" value="MFS toxin efflux pump (AflT)"/>
    <property type="match status" value="1"/>
</dbReference>
<feature type="transmembrane region" description="Helical" evidence="7">
    <location>
        <begin position="149"/>
        <end position="170"/>
    </location>
</feature>
<comment type="caution">
    <text evidence="9">The sequence shown here is derived from an EMBL/GenBank/DDBJ whole genome shotgun (WGS) entry which is preliminary data.</text>
</comment>
<accession>A0A3E2HL14</accession>
<feature type="compositionally biased region" description="Basic and acidic residues" evidence="6">
    <location>
        <begin position="36"/>
        <end position="46"/>
    </location>
</feature>
<keyword evidence="3 7" id="KW-0812">Transmembrane</keyword>
<reference evidence="9 10" key="1">
    <citation type="submission" date="2018-05" db="EMBL/GenBank/DDBJ databases">
        <title>Draft genome sequence of Scytalidium lignicola DSM 105466, a ubiquitous saprotrophic fungus.</title>
        <authorList>
            <person name="Buettner E."/>
            <person name="Gebauer A.M."/>
            <person name="Hofrichter M."/>
            <person name="Liers C."/>
            <person name="Kellner H."/>
        </authorList>
    </citation>
    <scope>NUCLEOTIDE SEQUENCE [LARGE SCALE GENOMIC DNA]</scope>
    <source>
        <strain evidence="9 10">DSM 105466</strain>
    </source>
</reference>
<dbReference type="Proteomes" id="UP000258309">
    <property type="component" value="Unassembled WGS sequence"/>
</dbReference>
<feature type="transmembrane region" description="Helical" evidence="7">
    <location>
        <begin position="95"/>
        <end position="118"/>
    </location>
</feature>
<feature type="non-terminal residue" evidence="9">
    <location>
        <position position="1"/>
    </location>
</feature>
<dbReference type="OrthoDB" id="10021397at2759"/>
<proteinExistence type="inferred from homology"/>
<feature type="transmembrane region" description="Helical" evidence="7">
    <location>
        <begin position="124"/>
        <end position="142"/>
    </location>
</feature>
<keyword evidence="10" id="KW-1185">Reference proteome</keyword>
<dbReference type="SUPFAM" id="SSF103473">
    <property type="entry name" value="MFS general substrate transporter"/>
    <property type="match status" value="1"/>
</dbReference>
<feature type="transmembrane region" description="Helical" evidence="7">
    <location>
        <begin position="254"/>
        <end position="273"/>
    </location>
</feature>
<feature type="transmembrane region" description="Helical" evidence="7">
    <location>
        <begin position="285"/>
        <end position="312"/>
    </location>
</feature>
<feature type="region of interest" description="Disordered" evidence="6">
    <location>
        <begin position="1"/>
        <end position="58"/>
    </location>
</feature>
<evidence type="ECO:0000256" key="1">
    <source>
        <dbReference type="ARBA" id="ARBA00004141"/>
    </source>
</evidence>
<dbReference type="InterPro" id="IPR036259">
    <property type="entry name" value="MFS_trans_sf"/>
</dbReference>
<name>A0A3E2HL14_SCYLI</name>
<dbReference type="Gene3D" id="1.20.1250.20">
    <property type="entry name" value="MFS general substrate transporter like domains"/>
    <property type="match status" value="2"/>
</dbReference>
<feature type="transmembrane region" description="Helical" evidence="7">
    <location>
        <begin position="65"/>
        <end position="83"/>
    </location>
</feature>
<gene>
    <name evidence="9" type="ORF">B7463_g2247</name>
</gene>
<feature type="transmembrane region" description="Helical" evidence="7">
    <location>
        <begin position="324"/>
        <end position="346"/>
    </location>
</feature>
<feature type="domain" description="Major facilitator superfamily (MFS) profile" evidence="8">
    <location>
        <begin position="1"/>
        <end position="483"/>
    </location>
</feature>